<organism evidence="4 5">
    <name type="scientific">Labrys wisconsinensis</name>
    <dbReference type="NCBI Taxonomy" id="425677"/>
    <lineage>
        <taxon>Bacteria</taxon>
        <taxon>Pseudomonadati</taxon>
        <taxon>Pseudomonadota</taxon>
        <taxon>Alphaproteobacteria</taxon>
        <taxon>Hyphomicrobiales</taxon>
        <taxon>Xanthobacteraceae</taxon>
        <taxon>Labrys</taxon>
    </lineage>
</organism>
<keyword evidence="5" id="KW-1185">Reference proteome</keyword>
<keyword evidence="1" id="KW-0802">TPR repeat</keyword>
<dbReference type="SUPFAM" id="SSF48452">
    <property type="entry name" value="TPR-like"/>
    <property type="match status" value="1"/>
</dbReference>
<evidence type="ECO:0000256" key="3">
    <source>
        <dbReference type="SAM" id="SignalP"/>
    </source>
</evidence>
<gene>
    <name evidence="4" type="ORF">QO011_002768</name>
</gene>
<evidence type="ECO:0000313" key="4">
    <source>
        <dbReference type="EMBL" id="MDQ0469752.1"/>
    </source>
</evidence>
<keyword evidence="3" id="KW-0732">Signal</keyword>
<dbReference type="EMBL" id="JAUSVX010000004">
    <property type="protein sequence ID" value="MDQ0469752.1"/>
    <property type="molecule type" value="Genomic_DNA"/>
</dbReference>
<dbReference type="SMART" id="SM00028">
    <property type="entry name" value="TPR"/>
    <property type="match status" value="1"/>
</dbReference>
<feature type="chain" id="PRO_5045409634" evidence="3">
    <location>
        <begin position="26"/>
        <end position="201"/>
    </location>
</feature>
<evidence type="ECO:0000256" key="1">
    <source>
        <dbReference type="PROSITE-ProRule" id="PRU00339"/>
    </source>
</evidence>
<feature type="region of interest" description="Disordered" evidence="2">
    <location>
        <begin position="33"/>
        <end position="54"/>
    </location>
</feature>
<evidence type="ECO:0000256" key="2">
    <source>
        <dbReference type="SAM" id="MobiDB-lite"/>
    </source>
</evidence>
<reference evidence="4 5" key="1">
    <citation type="submission" date="2023-07" db="EMBL/GenBank/DDBJ databases">
        <title>Genomic Encyclopedia of Type Strains, Phase IV (KMG-IV): sequencing the most valuable type-strain genomes for metagenomic binning, comparative biology and taxonomic classification.</title>
        <authorList>
            <person name="Goeker M."/>
        </authorList>
    </citation>
    <scope>NUCLEOTIDE SEQUENCE [LARGE SCALE GENOMIC DNA]</scope>
    <source>
        <strain evidence="4 5">DSM 19619</strain>
    </source>
</reference>
<feature type="repeat" description="TPR" evidence="1">
    <location>
        <begin position="118"/>
        <end position="151"/>
    </location>
</feature>
<dbReference type="PROSITE" id="PS50005">
    <property type="entry name" value="TPR"/>
    <property type="match status" value="1"/>
</dbReference>
<accession>A0ABU0J661</accession>
<feature type="signal peptide" evidence="3">
    <location>
        <begin position="1"/>
        <end position="25"/>
    </location>
</feature>
<dbReference type="InterPro" id="IPR019734">
    <property type="entry name" value="TPR_rpt"/>
</dbReference>
<proteinExistence type="predicted"/>
<dbReference type="RefSeq" id="WP_307272762.1">
    <property type="nucleotide sequence ID" value="NZ_JAUSVX010000004.1"/>
</dbReference>
<sequence length="201" mass="21329">MTHRVHKASATLSALALGLSMTASAAPALAFGGGGDTPSNTPVPRASVGAQAPTAARPAKVCRKGQVWSAKRKSCIKAMSGALPDEELLKQGRLLALAGYYTRAIPVLEAVGDKTRDPLVFTYLGYSHRKLGQTELGFAYYHRALAIDPNSLNTHEYLGEGYAAIGEPQAARVELAKVETLCGNRSCEQYQDLAEAITKAK</sequence>
<dbReference type="InterPro" id="IPR011990">
    <property type="entry name" value="TPR-like_helical_dom_sf"/>
</dbReference>
<dbReference type="Gene3D" id="1.25.40.10">
    <property type="entry name" value="Tetratricopeptide repeat domain"/>
    <property type="match status" value="1"/>
</dbReference>
<evidence type="ECO:0000313" key="5">
    <source>
        <dbReference type="Proteomes" id="UP001242480"/>
    </source>
</evidence>
<dbReference type="Proteomes" id="UP001242480">
    <property type="component" value="Unassembled WGS sequence"/>
</dbReference>
<protein>
    <submittedName>
        <fullName evidence="4">Tetratricopeptide (TPR) repeat protein</fullName>
    </submittedName>
</protein>
<comment type="caution">
    <text evidence="4">The sequence shown here is derived from an EMBL/GenBank/DDBJ whole genome shotgun (WGS) entry which is preliminary data.</text>
</comment>
<name>A0ABU0J661_9HYPH</name>